<evidence type="ECO:0000313" key="2">
    <source>
        <dbReference type="EMBL" id="GAA1083927.1"/>
    </source>
</evidence>
<proteinExistence type="predicted"/>
<evidence type="ECO:0000313" key="3">
    <source>
        <dbReference type="Proteomes" id="UP001499987"/>
    </source>
</evidence>
<feature type="region of interest" description="Disordered" evidence="1">
    <location>
        <begin position="1"/>
        <end position="36"/>
    </location>
</feature>
<comment type="caution">
    <text evidence="2">The sequence shown here is derived from an EMBL/GenBank/DDBJ whole genome shotgun (WGS) entry which is preliminary data.</text>
</comment>
<accession>A0ABP4E0F8</accession>
<dbReference type="Proteomes" id="UP001499987">
    <property type="component" value="Unassembled WGS sequence"/>
</dbReference>
<reference evidence="3" key="1">
    <citation type="journal article" date="2019" name="Int. J. Syst. Evol. Microbiol.">
        <title>The Global Catalogue of Microorganisms (GCM) 10K type strain sequencing project: providing services to taxonomists for standard genome sequencing and annotation.</title>
        <authorList>
            <consortium name="The Broad Institute Genomics Platform"/>
            <consortium name="The Broad Institute Genome Sequencing Center for Infectious Disease"/>
            <person name="Wu L."/>
            <person name="Ma J."/>
        </authorList>
    </citation>
    <scope>NUCLEOTIDE SEQUENCE [LARGE SCALE GENOMIC DNA]</scope>
    <source>
        <strain evidence="3">JCM 13002</strain>
    </source>
</reference>
<feature type="compositionally biased region" description="Gly residues" evidence="1">
    <location>
        <begin position="1"/>
        <end position="16"/>
    </location>
</feature>
<sequence length="220" mass="23101">MSGARHGGAAPGGHGHLGPIEPAEGTEAPPPPPLPLHHLLSRRQKIVLTVVFAAVVVVLTLRHPGRDPTPAPAAEVPPVPSVISHLHYAGPVSPPAGPGQVFALRVSAEADRPYEVVAVRQSYPGLSVTVTGGLPVTVTPERPVLLTVEYRVTDCAGAPPDAGMPFLDVTLRNTRAIETVSQILGTQYARDLSQRLHSACPISGYRTQVSARAVTNTHVR</sequence>
<keyword evidence="3" id="KW-1185">Reference proteome</keyword>
<protein>
    <recommendedName>
        <fullName evidence="4">Tat pathway signal sequence domain protein</fullName>
    </recommendedName>
</protein>
<organism evidence="2 3">
    <name type="scientific">Kitasatospora arboriphila</name>
    <dbReference type="NCBI Taxonomy" id="258052"/>
    <lineage>
        <taxon>Bacteria</taxon>
        <taxon>Bacillati</taxon>
        <taxon>Actinomycetota</taxon>
        <taxon>Actinomycetes</taxon>
        <taxon>Kitasatosporales</taxon>
        <taxon>Streptomycetaceae</taxon>
        <taxon>Kitasatospora</taxon>
    </lineage>
</organism>
<evidence type="ECO:0008006" key="4">
    <source>
        <dbReference type="Google" id="ProtNLM"/>
    </source>
</evidence>
<name>A0ABP4E0F8_9ACTN</name>
<dbReference type="EMBL" id="BAAALD010000023">
    <property type="protein sequence ID" value="GAA1083927.1"/>
    <property type="molecule type" value="Genomic_DNA"/>
</dbReference>
<gene>
    <name evidence="2" type="ORF">GCM10009663_29300</name>
</gene>
<evidence type="ECO:0000256" key="1">
    <source>
        <dbReference type="SAM" id="MobiDB-lite"/>
    </source>
</evidence>
<dbReference type="RefSeq" id="WP_344624024.1">
    <property type="nucleotide sequence ID" value="NZ_BAAALD010000023.1"/>
</dbReference>